<organism evidence="5 6">
    <name type="scientific">Lates japonicus</name>
    <name type="common">Japanese lates</name>
    <dbReference type="NCBI Taxonomy" id="270547"/>
    <lineage>
        <taxon>Eukaryota</taxon>
        <taxon>Metazoa</taxon>
        <taxon>Chordata</taxon>
        <taxon>Craniata</taxon>
        <taxon>Vertebrata</taxon>
        <taxon>Euteleostomi</taxon>
        <taxon>Actinopterygii</taxon>
        <taxon>Neopterygii</taxon>
        <taxon>Teleostei</taxon>
        <taxon>Neoteleostei</taxon>
        <taxon>Acanthomorphata</taxon>
        <taxon>Carangaria</taxon>
        <taxon>Carangaria incertae sedis</taxon>
        <taxon>Centropomidae</taxon>
        <taxon>Lates</taxon>
    </lineage>
</organism>
<dbReference type="GO" id="GO:0042803">
    <property type="term" value="F:protein homodimerization activity"/>
    <property type="evidence" value="ECO:0007669"/>
    <property type="project" value="TreeGrafter"/>
</dbReference>
<dbReference type="Pfam" id="PF15636">
    <property type="entry name" value="Tox-GHH"/>
    <property type="match status" value="1"/>
</dbReference>
<gene>
    <name evidence="5" type="ORF">AKAME5_001370800</name>
</gene>
<dbReference type="GO" id="GO:0050839">
    <property type="term" value="F:cell adhesion molecule binding"/>
    <property type="evidence" value="ECO:0007669"/>
    <property type="project" value="TreeGrafter"/>
</dbReference>
<dbReference type="InterPro" id="IPR051216">
    <property type="entry name" value="Teneurin"/>
</dbReference>
<feature type="domain" description="Tox-GHH" evidence="4">
    <location>
        <begin position="38"/>
        <end position="107"/>
    </location>
</feature>
<sequence>MSATVNGRTRRFADITLQQGALCLCVRYGGNEEEAPGEARKRAVEGAWEKEKKWLDLGDAGSRAWSEAEKQQLLSGGRVQSYDGYYSLPIEQQPELSDCPSIIHFMTLNEVGGR</sequence>
<dbReference type="PANTHER" id="PTHR11219">
    <property type="entry name" value="TENEURIN AND N-ACETYLGLUCOSAMINE-1-PHOSPHODIESTER ALPHA-N-ACETYLGLUCOSAMINIDASE"/>
    <property type="match status" value="1"/>
</dbReference>
<keyword evidence="1" id="KW-0245">EGF-like domain</keyword>
<name>A0AAD3MYB0_LATJO</name>
<dbReference type="InterPro" id="IPR028916">
    <property type="entry name" value="Tox-GHH_dom"/>
</dbReference>
<dbReference type="GO" id="GO:0046982">
    <property type="term" value="F:protein heterodimerization activity"/>
    <property type="evidence" value="ECO:0007669"/>
    <property type="project" value="TreeGrafter"/>
</dbReference>
<reference evidence="5" key="1">
    <citation type="submission" date="2022-08" db="EMBL/GenBank/DDBJ databases">
        <title>Genome sequencing of akame (Lates japonicus).</title>
        <authorList>
            <person name="Hashiguchi Y."/>
            <person name="Takahashi H."/>
        </authorList>
    </citation>
    <scope>NUCLEOTIDE SEQUENCE</scope>
    <source>
        <strain evidence="5">Kochi</strain>
    </source>
</reference>
<evidence type="ECO:0000313" key="5">
    <source>
        <dbReference type="EMBL" id="GLD61942.1"/>
    </source>
</evidence>
<dbReference type="EMBL" id="BRZM01000049">
    <property type="protein sequence ID" value="GLD61942.1"/>
    <property type="molecule type" value="Genomic_DNA"/>
</dbReference>
<protein>
    <submittedName>
        <fullName evidence="5">Teneurin-1-like protein</fullName>
    </submittedName>
</protein>
<evidence type="ECO:0000256" key="1">
    <source>
        <dbReference type="ARBA" id="ARBA00022536"/>
    </source>
</evidence>
<accession>A0AAD3MYB0</accession>
<dbReference type="Proteomes" id="UP001279410">
    <property type="component" value="Unassembled WGS sequence"/>
</dbReference>
<dbReference type="GO" id="GO:0007157">
    <property type="term" value="P:heterophilic cell-cell adhesion via plasma membrane cell adhesion molecules"/>
    <property type="evidence" value="ECO:0007669"/>
    <property type="project" value="TreeGrafter"/>
</dbReference>
<dbReference type="AlphaFoldDB" id="A0AAD3MYB0"/>
<dbReference type="GO" id="GO:0048666">
    <property type="term" value="P:neuron development"/>
    <property type="evidence" value="ECO:0007669"/>
    <property type="project" value="TreeGrafter"/>
</dbReference>
<keyword evidence="3" id="KW-1015">Disulfide bond</keyword>
<proteinExistence type="predicted"/>
<keyword evidence="2" id="KW-0677">Repeat</keyword>
<dbReference type="PANTHER" id="PTHR11219:SF7">
    <property type="entry name" value="TENEURIN-1"/>
    <property type="match status" value="1"/>
</dbReference>
<evidence type="ECO:0000256" key="3">
    <source>
        <dbReference type="ARBA" id="ARBA00023157"/>
    </source>
</evidence>
<evidence type="ECO:0000313" key="6">
    <source>
        <dbReference type="Proteomes" id="UP001279410"/>
    </source>
</evidence>
<dbReference type="GO" id="GO:0043005">
    <property type="term" value="C:neuron projection"/>
    <property type="evidence" value="ECO:0007669"/>
    <property type="project" value="TreeGrafter"/>
</dbReference>
<keyword evidence="6" id="KW-1185">Reference proteome</keyword>
<comment type="caution">
    <text evidence="5">The sequence shown here is derived from an EMBL/GenBank/DDBJ whole genome shotgun (WGS) entry which is preliminary data.</text>
</comment>
<evidence type="ECO:0000259" key="4">
    <source>
        <dbReference type="Pfam" id="PF15636"/>
    </source>
</evidence>
<evidence type="ECO:0000256" key="2">
    <source>
        <dbReference type="ARBA" id="ARBA00022737"/>
    </source>
</evidence>